<gene>
    <name evidence="2" type="ORF">B0T16DRAFT_150356</name>
</gene>
<reference evidence="2" key="1">
    <citation type="submission" date="2023-06" db="EMBL/GenBank/DDBJ databases">
        <title>Genome-scale phylogeny and comparative genomics of the fungal order Sordariales.</title>
        <authorList>
            <consortium name="Lawrence Berkeley National Laboratory"/>
            <person name="Hensen N."/>
            <person name="Bonometti L."/>
            <person name="Westerberg I."/>
            <person name="Brannstrom I.O."/>
            <person name="Guillou S."/>
            <person name="Cros-Aarteil S."/>
            <person name="Calhoun S."/>
            <person name="Haridas S."/>
            <person name="Kuo A."/>
            <person name="Mondo S."/>
            <person name="Pangilinan J."/>
            <person name="Riley R."/>
            <person name="Labutti K."/>
            <person name="Andreopoulos B."/>
            <person name="Lipzen A."/>
            <person name="Chen C."/>
            <person name="Yanf M."/>
            <person name="Daum C."/>
            <person name="Ng V."/>
            <person name="Clum A."/>
            <person name="Steindorff A."/>
            <person name="Ohm R."/>
            <person name="Martin F."/>
            <person name="Silar P."/>
            <person name="Natvig D."/>
            <person name="Lalanne C."/>
            <person name="Gautier V."/>
            <person name="Ament-Velasquez S.L."/>
            <person name="Kruys A."/>
            <person name="Hutchinson M.I."/>
            <person name="Powell A.J."/>
            <person name="Barry K."/>
            <person name="Miller A.N."/>
            <person name="Grigoriev I.V."/>
            <person name="Debuchy R."/>
            <person name="Gladieux P."/>
            <person name="Thoren M.H."/>
            <person name="Johannesson H."/>
        </authorList>
    </citation>
    <scope>NUCLEOTIDE SEQUENCE</scope>
    <source>
        <strain evidence="2">SMH2532-1</strain>
    </source>
</reference>
<keyword evidence="3" id="KW-1185">Reference proteome</keyword>
<dbReference type="AlphaFoldDB" id="A0AA39Y4N2"/>
<accession>A0AA39Y4N2</accession>
<evidence type="ECO:0000313" key="2">
    <source>
        <dbReference type="EMBL" id="KAK0645961.1"/>
    </source>
</evidence>
<proteinExistence type="predicted"/>
<evidence type="ECO:0000256" key="1">
    <source>
        <dbReference type="SAM" id="MobiDB-lite"/>
    </source>
</evidence>
<dbReference type="EMBL" id="JAULSV010000004">
    <property type="protein sequence ID" value="KAK0645961.1"/>
    <property type="molecule type" value="Genomic_DNA"/>
</dbReference>
<comment type="caution">
    <text evidence="2">The sequence shown here is derived from an EMBL/GenBank/DDBJ whole genome shotgun (WGS) entry which is preliminary data.</text>
</comment>
<dbReference type="Proteomes" id="UP001174936">
    <property type="component" value="Unassembled WGS sequence"/>
</dbReference>
<feature type="compositionally biased region" description="Low complexity" evidence="1">
    <location>
        <begin position="102"/>
        <end position="118"/>
    </location>
</feature>
<protein>
    <submittedName>
        <fullName evidence="2">Uncharacterized protein</fullName>
    </submittedName>
</protein>
<evidence type="ECO:0000313" key="3">
    <source>
        <dbReference type="Proteomes" id="UP001174936"/>
    </source>
</evidence>
<sequence>MRTVCTSDDVDDFLCRRWGVRVSVPRHIPLSDFLSVSHCSLISSIFFSVEWFSLVRFRRGVVEVYFLLPILVRHLHFKSLHRHGTSGNNGGQVLGQRVSHWSSRNGTNSRSRRTPNNPQHTAGWPMWRKEIRGCYFPSPCLISYSTPTDFINGLLSLSVKSPWDGDFFPLHRPSQFINFLDFSRIPCSIYNLFCVLFPHRIRSGFTFRFYFLVCYLSVLEY</sequence>
<name>A0AA39Y4N2_9PEZI</name>
<feature type="region of interest" description="Disordered" evidence="1">
    <location>
        <begin position="101"/>
        <end position="122"/>
    </location>
</feature>
<organism evidence="2 3">
    <name type="scientific">Cercophora newfieldiana</name>
    <dbReference type="NCBI Taxonomy" id="92897"/>
    <lineage>
        <taxon>Eukaryota</taxon>
        <taxon>Fungi</taxon>
        <taxon>Dikarya</taxon>
        <taxon>Ascomycota</taxon>
        <taxon>Pezizomycotina</taxon>
        <taxon>Sordariomycetes</taxon>
        <taxon>Sordariomycetidae</taxon>
        <taxon>Sordariales</taxon>
        <taxon>Lasiosphaeriaceae</taxon>
        <taxon>Cercophora</taxon>
    </lineage>
</organism>